<proteinExistence type="predicted"/>
<dbReference type="Proteomes" id="UP000247091">
    <property type="component" value="Segment"/>
</dbReference>
<protein>
    <submittedName>
        <fullName evidence="1">Uncharacterized protein</fullName>
    </submittedName>
</protein>
<sequence>MVSSKALEYATRFGITIEGVNAIVDYRNECKRMYAEMKDNIRNFRDELNLKEMFDRIHKLGEARDYVLETMDNTSKTSKTSKTKTSKNVKYDIFYDDGDLSIKVDSKSYFKKTEADLKKYSKNVVKYILRFQGLGIPKNSSDIASACDCINAIEEYSEEIGTAQGDACEEIDNIKNMLPCTQGSERAELKAKIQRRNDFIKTTNESLKALEKAKEYFEGIDETIDYYKLEVANASGDYDNEYVDEWEAIAGRT</sequence>
<dbReference type="EMBL" id="JX997169">
    <property type="protein sequence ID" value="AGE53764.1"/>
    <property type="molecule type" value="Genomic_DNA"/>
</dbReference>
<name>M1HUA3_PBCVI</name>
<accession>M1HUA3</accession>
<organism evidence="1 2">
    <name type="scientific">Paramecium bursaria Chlorella virus IL3A</name>
    <name type="common">PBCV-IL3A</name>
    <dbReference type="NCBI Taxonomy" id="46019"/>
    <lineage>
        <taxon>Viruses</taxon>
        <taxon>Varidnaviria</taxon>
        <taxon>Bamfordvirae</taxon>
        <taxon>Nucleocytoviricota</taxon>
        <taxon>Megaviricetes</taxon>
        <taxon>Algavirales</taxon>
        <taxon>Phycodnaviridae</taxon>
        <taxon>Chlorovirus</taxon>
        <taxon>Chlorovirus illinoense</taxon>
    </lineage>
</organism>
<evidence type="ECO:0000313" key="2">
    <source>
        <dbReference type="Proteomes" id="UP000247091"/>
    </source>
</evidence>
<evidence type="ECO:0000313" key="1">
    <source>
        <dbReference type="EMBL" id="AGE53764.1"/>
    </source>
</evidence>
<gene>
    <name evidence="1" type="primary">IL-3A_091R</name>
    <name evidence="1" type="ORF">PBCVIL3A_091R</name>
</gene>
<organismHost>
    <name type="scientific">Chlorella</name>
    <dbReference type="NCBI Taxonomy" id="3071"/>
</organismHost>
<reference evidence="1 2" key="1">
    <citation type="submission" date="2012-10" db="EMBL/GenBank/DDBJ databases">
        <title>Towards defining the chloroviruses: a genomic journey through a genus of large DNA viruses.</title>
        <authorList>
            <person name="Jeanniard A."/>
            <person name="Dunigan D.D."/>
            <person name="Gurnon J.R."/>
            <person name="Agarkova I."/>
            <person name="Kang M."/>
            <person name="Vitek J."/>
            <person name="Duncan G."/>
            <person name="McClung O.W."/>
            <person name="Larsen M."/>
            <person name="Claverie J.-M."/>
            <person name="Van Etten J.L."/>
            <person name="Blanc G."/>
        </authorList>
    </citation>
    <scope>NUCLEOTIDE SEQUENCE [LARGE SCALE GENOMIC DNA]</scope>
</reference>